<accession>A0A401ZN93</accession>
<sequence length="97" mass="11214">MVLKSVTFWDQKQTIYNEKVFIYSTRTKDMLTTKNTTTNDSLRATEKERSQQLDHAQAQQLLPQGLLPLEDEQISRLLALVAVENHKILRLSLLESV</sequence>
<evidence type="ECO:0000313" key="3">
    <source>
        <dbReference type="Proteomes" id="UP000287224"/>
    </source>
</evidence>
<gene>
    <name evidence="2" type="ORF">KDAU_56640</name>
</gene>
<protein>
    <submittedName>
        <fullName evidence="2">Uncharacterized protein</fullName>
    </submittedName>
</protein>
<comment type="caution">
    <text evidence="2">The sequence shown here is derived from an EMBL/GenBank/DDBJ whole genome shotgun (WGS) entry which is preliminary data.</text>
</comment>
<name>A0A401ZN93_9CHLR</name>
<dbReference type="AlphaFoldDB" id="A0A401ZN93"/>
<dbReference type="Proteomes" id="UP000287224">
    <property type="component" value="Unassembled WGS sequence"/>
</dbReference>
<feature type="compositionally biased region" description="Basic and acidic residues" evidence="1">
    <location>
        <begin position="43"/>
        <end position="52"/>
    </location>
</feature>
<organism evidence="2 3">
    <name type="scientific">Dictyobacter aurantiacus</name>
    <dbReference type="NCBI Taxonomy" id="1936993"/>
    <lineage>
        <taxon>Bacteria</taxon>
        <taxon>Bacillati</taxon>
        <taxon>Chloroflexota</taxon>
        <taxon>Ktedonobacteria</taxon>
        <taxon>Ktedonobacterales</taxon>
        <taxon>Dictyobacteraceae</taxon>
        <taxon>Dictyobacter</taxon>
    </lineage>
</organism>
<dbReference type="EMBL" id="BIFQ01000002">
    <property type="protein sequence ID" value="GCE08335.1"/>
    <property type="molecule type" value="Genomic_DNA"/>
</dbReference>
<evidence type="ECO:0000256" key="1">
    <source>
        <dbReference type="SAM" id="MobiDB-lite"/>
    </source>
</evidence>
<reference evidence="3" key="1">
    <citation type="submission" date="2018-12" db="EMBL/GenBank/DDBJ databases">
        <title>Tengunoibacter tsumagoiensis gen. nov., sp. nov., Dictyobacter kobayashii sp. nov., D. alpinus sp. nov., and D. joshuensis sp. nov. and description of Dictyobacteraceae fam. nov. within the order Ktedonobacterales isolated from Tengu-no-mugimeshi.</title>
        <authorList>
            <person name="Wang C.M."/>
            <person name="Zheng Y."/>
            <person name="Sakai Y."/>
            <person name="Toyoda A."/>
            <person name="Minakuchi Y."/>
            <person name="Abe K."/>
            <person name="Yokota A."/>
            <person name="Yabe S."/>
        </authorList>
    </citation>
    <scope>NUCLEOTIDE SEQUENCE [LARGE SCALE GENOMIC DNA]</scope>
    <source>
        <strain evidence="3">S-27</strain>
    </source>
</reference>
<keyword evidence="3" id="KW-1185">Reference proteome</keyword>
<evidence type="ECO:0000313" key="2">
    <source>
        <dbReference type="EMBL" id="GCE08335.1"/>
    </source>
</evidence>
<feature type="region of interest" description="Disordered" evidence="1">
    <location>
        <begin position="34"/>
        <end position="55"/>
    </location>
</feature>
<proteinExistence type="predicted"/>